<protein>
    <submittedName>
        <fullName evidence="2">L-amino acid N-acyltransferase YncA</fullName>
    </submittedName>
</protein>
<name>A0ABS4UAI0_9CORY</name>
<dbReference type="EMBL" id="JAGINY010000001">
    <property type="protein sequence ID" value="MBP2333520.1"/>
    <property type="molecule type" value="Genomic_DNA"/>
</dbReference>
<evidence type="ECO:0000256" key="1">
    <source>
        <dbReference type="SAM" id="MobiDB-lite"/>
    </source>
</evidence>
<reference evidence="2 3" key="1">
    <citation type="submission" date="2021-03" db="EMBL/GenBank/DDBJ databases">
        <title>Sequencing the genomes of 1000 actinobacteria strains.</title>
        <authorList>
            <person name="Klenk H.-P."/>
        </authorList>
    </citation>
    <scope>NUCLEOTIDE SEQUENCE [LARGE SCALE GENOMIC DNA]</scope>
    <source>
        <strain evidence="2 3">DSM 44506</strain>
    </source>
</reference>
<feature type="region of interest" description="Disordered" evidence="1">
    <location>
        <begin position="50"/>
        <end position="94"/>
    </location>
</feature>
<evidence type="ECO:0000313" key="3">
    <source>
        <dbReference type="Proteomes" id="UP001519305"/>
    </source>
</evidence>
<dbReference type="RefSeq" id="WP_209654185.1">
    <property type="nucleotide sequence ID" value="NZ_CP047357.1"/>
</dbReference>
<gene>
    <name evidence="2" type="ORF">JOF33_002219</name>
</gene>
<sequence length="94" mass="10211">MMDAPAGMDPLQWARYDAAMQRYRDTVAAHRATFESELRRAKDALAELNRRHRSNGTASATDGRHPGVVGKADAQPRRVRAAGGPVQSILNKGG</sequence>
<proteinExistence type="predicted"/>
<dbReference type="Proteomes" id="UP001519305">
    <property type="component" value="Unassembled WGS sequence"/>
</dbReference>
<accession>A0ABS4UAI0</accession>
<comment type="caution">
    <text evidence="2">The sequence shown here is derived from an EMBL/GenBank/DDBJ whole genome shotgun (WGS) entry which is preliminary data.</text>
</comment>
<keyword evidence="3" id="KW-1185">Reference proteome</keyword>
<organism evidence="2 3">
    <name type="scientific">Corynebacterium freneyi</name>
    <dbReference type="NCBI Taxonomy" id="134034"/>
    <lineage>
        <taxon>Bacteria</taxon>
        <taxon>Bacillati</taxon>
        <taxon>Actinomycetota</taxon>
        <taxon>Actinomycetes</taxon>
        <taxon>Mycobacteriales</taxon>
        <taxon>Corynebacteriaceae</taxon>
        <taxon>Corynebacterium</taxon>
    </lineage>
</organism>
<evidence type="ECO:0000313" key="2">
    <source>
        <dbReference type="EMBL" id="MBP2333520.1"/>
    </source>
</evidence>